<proteinExistence type="predicted"/>
<dbReference type="AlphaFoldDB" id="A0A7K0G9G0"/>
<name>A0A7K0G9G0_9ACTN</name>
<dbReference type="Pfam" id="PF13240">
    <property type="entry name" value="Zn_Ribbon_1"/>
    <property type="match status" value="1"/>
</dbReference>
<evidence type="ECO:0000313" key="3">
    <source>
        <dbReference type="EMBL" id="MRX80478.1"/>
    </source>
</evidence>
<feature type="region of interest" description="Disordered" evidence="1">
    <location>
        <begin position="1"/>
        <end position="26"/>
    </location>
</feature>
<feature type="compositionally biased region" description="Basic residues" evidence="1">
    <location>
        <begin position="7"/>
        <end position="20"/>
    </location>
</feature>
<keyword evidence="4" id="KW-1185">Reference proteome</keyword>
<protein>
    <submittedName>
        <fullName evidence="3">Zinc-ribbon domain-containing protein</fullName>
    </submittedName>
</protein>
<feature type="compositionally biased region" description="Low complexity" evidence="1">
    <location>
        <begin position="136"/>
        <end position="146"/>
    </location>
</feature>
<evidence type="ECO:0000256" key="1">
    <source>
        <dbReference type="SAM" id="MobiDB-lite"/>
    </source>
</evidence>
<sequence length="304" mass="31885">MDTLFRASRRHGPRAKRKPATPHPAPEVPWQITRLIQKSGPVPEEGGAMFCTQCGNQLPDDSRFCSRCGAPVGAPTSAANQAISTAPQTPPAPAAPAADPTASPAPAAVPAPTPAASPAAPAPAAPTTMPAPAPATAPAATPQAPASDSLSMLPAFVQAMSNRLGEPAQYIPELGAYLIVTKRFSAALANMHQHFFVSAYDAAGYPEMQAYMKACSDWALNNYQGALRGLQKGVVSYAILLQHPLNANAVAFTKELPKKHFAAFDLPILVDPFTGACEMLEKTPVWGFAMWKGIKKAAHEALGF</sequence>
<accession>A0A7K0G9G0</accession>
<feature type="domain" description="Zinc-ribbon" evidence="2">
    <location>
        <begin position="50"/>
        <end position="72"/>
    </location>
</feature>
<gene>
    <name evidence="3" type="ORF">GJE22_07750</name>
</gene>
<evidence type="ECO:0000313" key="4">
    <source>
        <dbReference type="Proteomes" id="UP000470010"/>
    </source>
</evidence>
<reference evidence="4" key="1">
    <citation type="submission" date="2019-08" db="EMBL/GenBank/DDBJ databases">
        <title>Arthrobacter sp. nov., isolated from plateau pika and Tibetan wild ass.</title>
        <authorList>
            <person name="Ge Y."/>
        </authorList>
    </citation>
    <scope>NUCLEOTIDE SEQUENCE [LARGE SCALE GENOMIC DNA]</scope>
    <source>
        <strain evidence="4">HF-1365</strain>
    </source>
</reference>
<evidence type="ECO:0000259" key="2">
    <source>
        <dbReference type="Pfam" id="PF13240"/>
    </source>
</evidence>
<dbReference type="Proteomes" id="UP000470010">
    <property type="component" value="Unassembled WGS sequence"/>
</dbReference>
<feature type="compositionally biased region" description="Low complexity" evidence="1">
    <location>
        <begin position="95"/>
        <end position="106"/>
    </location>
</feature>
<dbReference type="EMBL" id="VTFZ01000010">
    <property type="protein sequence ID" value="MRX80478.1"/>
    <property type="molecule type" value="Genomic_DNA"/>
</dbReference>
<comment type="caution">
    <text evidence="3">The sequence shown here is derived from an EMBL/GenBank/DDBJ whole genome shotgun (WGS) entry which is preliminary data.</text>
</comment>
<organism evidence="3 4">
    <name type="scientific">Enorma shizhengliae</name>
    <dbReference type="NCBI Taxonomy" id="2606615"/>
    <lineage>
        <taxon>Bacteria</taxon>
        <taxon>Bacillati</taxon>
        <taxon>Actinomycetota</taxon>
        <taxon>Coriobacteriia</taxon>
        <taxon>Coriobacteriales</taxon>
        <taxon>Coriobacteriaceae</taxon>
        <taxon>Enorma</taxon>
    </lineage>
</organism>
<feature type="compositionally biased region" description="Pro residues" evidence="1">
    <location>
        <begin position="107"/>
        <end position="135"/>
    </location>
</feature>
<dbReference type="InterPro" id="IPR026870">
    <property type="entry name" value="Zinc_ribbon_dom"/>
</dbReference>
<feature type="region of interest" description="Disordered" evidence="1">
    <location>
        <begin position="75"/>
        <end position="146"/>
    </location>
</feature>